<name>A0A1I2TX50_9ACTN</name>
<gene>
    <name evidence="2" type="ORF">SAMN02787118_12653</name>
</gene>
<dbReference type="Proteomes" id="UP000181942">
    <property type="component" value="Unassembled WGS sequence"/>
</dbReference>
<feature type="region of interest" description="Disordered" evidence="1">
    <location>
        <begin position="102"/>
        <end position="140"/>
    </location>
</feature>
<accession>A0A1I2TX50</accession>
<dbReference type="InterPro" id="IPR036567">
    <property type="entry name" value="RHF-like"/>
</dbReference>
<evidence type="ECO:0008006" key="4">
    <source>
        <dbReference type="Google" id="ProtNLM"/>
    </source>
</evidence>
<dbReference type="EMBL" id="FONR01000026">
    <property type="protein sequence ID" value="SFG69475.1"/>
    <property type="molecule type" value="Genomic_DNA"/>
</dbReference>
<evidence type="ECO:0000256" key="1">
    <source>
        <dbReference type="SAM" id="MobiDB-lite"/>
    </source>
</evidence>
<evidence type="ECO:0000313" key="2">
    <source>
        <dbReference type="EMBL" id="SFG69475.1"/>
    </source>
</evidence>
<sequence>MTTDNTQATPTIRLRSDGAVDEEALVYARTKIDAVVSRPGLPAVTGEVRIVRAATHHADRPWSATADLRVRGHQVIAMAEDATGTEVVDRLHDRVRRQIDKAAQAWDNGHRTTAPPWRGGSRQARPATEPGSTAEDSRTA</sequence>
<proteinExistence type="predicted"/>
<dbReference type="AlphaFoldDB" id="A0A1I2TX50"/>
<organism evidence="2 3">
    <name type="scientific">Streptomyces mirabilis</name>
    <dbReference type="NCBI Taxonomy" id="68239"/>
    <lineage>
        <taxon>Bacteria</taxon>
        <taxon>Bacillati</taxon>
        <taxon>Actinomycetota</taxon>
        <taxon>Actinomycetes</taxon>
        <taxon>Kitasatosporales</taxon>
        <taxon>Streptomycetaceae</taxon>
        <taxon>Streptomyces</taxon>
    </lineage>
</organism>
<protein>
    <recommendedName>
        <fullName evidence="4">Sigma 54 modulation protein / S30EA ribosomal protein</fullName>
    </recommendedName>
</protein>
<dbReference type="RefSeq" id="WP_075032529.1">
    <property type="nucleotide sequence ID" value="NZ_FONR01000026.1"/>
</dbReference>
<evidence type="ECO:0000313" key="3">
    <source>
        <dbReference type="Proteomes" id="UP000181942"/>
    </source>
</evidence>
<dbReference type="Gene3D" id="3.30.160.100">
    <property type="entry name" value="Ribosome hibernation promotion factor-like"/>
    <property type="match status" value="1"/>
</dbReference>
<reference evidence="2 3" key="1">
    <citation type="submission" date="2016-10" db="EMBL/GenBank/DDBJ databases">
        <authorList>
            <person name="de Groot N.N."/>
        </authorList>
    </citation>
    <scope>NUCLEOTIDE SEQUENCE [LARGE SCALE GENOMIC DNA]</scope>
    <source>
        <strain evidence="2 3">OK461</strain>
    </source>
</reference>